<dbReference type="InterPro" id="IPR029071">
    <property type="entry name" value="Ubiquitin-like_domsf"/>
</dbReference>
<dbReference type="InterPro" id="IPR018936">
    <property type="entry name" value="PI3/4_kinase_CS"/>
</dbReference>
<name>A0A482VE96_ASBVE</name>
<dbReference type="PROSITE" id="PS50290">
    <property type="entry name" value="PI3_4_KINASE_3"/>
    <property type="match status" value="1"/>
</dbReference>
<feature type="domain" description="PI3K/PI4K catalytic" evidence="4">
    <location>
        <begin position="340"/>
        <end position="566"/>
    </location>
</feature>
<reference evidence="7 8" key="1">
    <citation type="submission" date="2017-03" db="EMBL/GenBank/DDBJ databases">
        <title>Genome of the blue death feigning beetle - Asbolus verrucosus.</title>
        <authorList>
            <person name="Rider S.D."/>
        </authorList>
    </citation>
    <scope>NUCLEOTIDE SEQUENCE [LARGE SCALE GENOMIC DNA]</scope>
    <source>
        <strain evidence="7">Butters</strain>
        <tissue evidence="7">Head and leg muscle</tissue>
    </source>
</reference>
<dbReference type="SMART" id="SM00143">
    <property type="entry name" value="PI3K_p85B"/>
    <property type="match status" value="1"/>
</dbReference>
<dbReference type="Pfam" id="PF00794">
    <property type="entry name" value="PI3K_rbd"/>
    <property type="match status" value="1"/>
</dbReference>
<evidence type="ECO:0000259" key="5">
    <source>
        <dbReference type="PROSITE" id="PS51544"/>
    </source>
</evidence>
<dbReference type="EMBL" id="QDEB01108404">
    <property type="protein sequence ID" value="RZB77474.1"/>
    <property type="molecule type" value="Genomic_DNA"/>
</dbReference>
<dbReference type="GO" id="GO:0005737">
    <property type="term" value="C:cytoplasm"/>
    <property type="evidence" value="ECO:0007669"/>
    <property type="project" value="TreeGrafter"/>
</dbReference>
<dbReference type="InterPro" id="IPR003113">
    <property type="entry name" value="PI3K_ABD"/>
</dbReference>
<evidence type="ECO:0000256" key="3">
    <source>
        <dbReference type="PROSITE-ProRule" id="PRU00877"/>
    </source>
</evidence>
<dbReference type="GO" id="GO:0005886">
    <property type="term" value="C:plasma membrane"/>
    <property type="evidence" value="ECO:0007669"/>
    <property type="project" value="TreeGrafter"/>
</dbReference>
<dbReference type="InterPro" id="IPR015433">
    <property type="entry name" value="PI3/4_kinase"/>
</dbReference>
<dbReference type="GO" id="GO:0016477">
    <property type="term" value="P:cell migration"/>
    <property type="evidence" value="ECO:0007669"/>
    <property type="project" value="TreeGrafter"/>
</dbReference>
<dbReference type="Pfam" id="PF00454">
    <property type="entry name" value="PI3_PI4_kinase"/>
    <property type="match status" value="1"/>
</dbReference>
<dbReference type="SMART" id="SM00146">
    <property type="entry name" value="PI3Kc"/>
    <property type="match status" value="1"/>
</dbReference>
<dbReference type="InterPro" id="IPR011009">
    <property type="entry name" value="Kinase-like_dom_sf"/>
</dbReference>
<accession>A0A482VE96</accession>
<dbReference type="Proteomes" id="UP000292052">
    <property type="component" value="Unassembled WGS sequence"/>
</dbReference>
<dbReference type="AlphaFoldDB" id="A0A482VE96"/>
<comment type="similarity">
    <text evidence="3">Belongs to the PI3/PI4-kinase family.</text>
</comment>
<dbReference type="SUPFAM" id="SSF54236">
    <property type="entry name" value="Ubiquitin-like"/>
    <property type="match status" value="1"/>
</dbReference>
<dbReference type="PROSITE" id="PS51544">
    <property type="entry name" value="PI3K_ABD"/>
    <property type="match status" value="1"/>
</dbReference>
<comment type="caution">
    <text evidence="7">The sequence shown here is derived from an EMBL/GenBank/DDBJ whole genome shotgun (WGS) entry which is preliminary data.</text>
</comment>
<sequence>MVPIPREYSPDFWCWSFDPEEVIELTCLMPNGIELWDEATKYPLHGKLHDMSVYVFTCINSMAEREELHDESRRICDVKPTCAVLKIECLGNEPDNKVNVQIGHLIGRSVKEFDELNNPEINDFRFKMKKLGDDLAQNRTKYSWQEKLYYQFPPRLCRESKIFPETLRKKKNIKITTKFENNEISFTFNVSPVIKPNQLLEMILAKKANILNIRNERSSDYVLKVCGQDEYLVGDHHIIQFQYVQDSLSKDITPTVVTVQIDNVPVTADNDYEFVDNFDRKLRSTYSTLTLRKRAKYKSSWDIKKKFSVTLYTIGIQAGLFHGGKSLCERLKASIQPINERSESLFNETLIFDIQESFTPIAWANTTVYDFKSQLKNGAMTLYMWTFANDMMCEDVFNTLGNVVNNPNKSATALTLQLNRMNPYNCISLADRVGMIEVVLNAETIANIQKVKGVFSATSAFRKGSILAWLKDYNTTEAALNKAINEFTLSCAGYCVATYVLGIADRHSDNIMVKKSGQLFHIDFGHILGHFKEKFGIKRERVPFVLTHDFVYVLSESEEYALNHFR</sequence>
<dbReference type="STRING" id="1661398.A0A482VE96"/>
<gene>
    <name evidence="7" type="ORF">BDFB_002289</name>
</gene>
<dbReference type="PANTHER" id="PTHR10048">
    <property type="entry name" value="PHOSPHATIDYLINOSITOL KINASE"/>
    <property type="match status" value="1"/>
</dbReference>
<evidence type="ECO:0000256" key="1">
    <source>
        <dbReference type="ARBA" id="ARBA00022679"/>
    </source>
</evidence>
<evidence type="ECO:0000259" key="4">
    <source>
        <dbReference type="PROSITE" id="PS50290"/>
    </source>
</evidence>
<dbReference type="GO" id="GO:0005942">
    <property type="term" value="C:phosphatidylinositol 3-kinase complex"/>
    <property type="evidence" value="ECO:0007669"/>
    <property type="project" value="TreeGrafter"/>
</dbReference>
<dbReference type="GO" id="GO:0016303">
    <property type="term" value="F:1-phosphatidylinositol-3-kinase activity"/>
    <property type="evidence" value="ECO:0007669"/>
    <property type="project" value="TreeGrafter"/>
</dbReference>
<dbReference type="Gene3D" id="3.10.20.770">
    <property type="match status" value="1"/>
</dbReference>
<dbReference type="PANTHER" id="PTHR10048:SF118">
    <property type="entry name" value="PI-3 KINASE"/>
    <property type="match status" value="1"/>
</dbReference>
<dbReference type="InterPro" id="IPR035892">
    <property type="entry name" value="C2_domain_sf"/>
</dbReference>
<proteinExistence type="inferred from homology"/>
<feature type="domain" description="PI3K-RBD" evidence="6">
    <location>
        <begin position="170"/>
        <end position="260"/>
    </location>
</feature>
<dbReference type="GO" id="GO:0048015">
    <property type="term" value="P:phosphatidylinositol-mediated signaling"/>
    <property type="evidence" value="ECO:0007669"/>
    <property type="project" value="TreeGrafter"/>
</dbReference>
<feature type="non-terminal residue" evidence="7">
    <location>
        <position position="566"/>
    </location>
</feature>
<dbReference type="GO" id="GO:0043491">
    <property type="term" value="P:phosphatidylinositol 3-kinase/protein kinase B signal transduction"/>
    <property type="evidence" value="ECO:0007669"/>
    <property type="project" value="TreeGrafter"/>
</dbReference>
<keyword evidence="1" id="KW-0808">Transferase</keyword>
<dbReference type="OrthoDB" id="67688at2759"/>
<organism evidence="7 8">
    <name type="scientific">Asbolus verrucosus</name>
    <name type="common">Desert ironclad beetle</name>
    <dbReference type="NCBI Taxonomy" id="1661398"/>
    <lineage>
        <taxon>Eukaryota</taxon>
        <taxon>Metazoa</taxon>
        <taxon>Ecdysozoa</taxon>
        <taxon>Arthropoda</taxon>
        <taxon>Hexapoda</taxon>
        <taxon>Insecta</taxon>
        <taxon>Pterygota</taxon>
        <taxon>Neoptera</taxon>
        <taxon>Endopterygota</taxon>
        <taxon>Coleoptera</taxon>
        <taxon>Polyphaga</taxon>
        <taxon>Cucujiformia</taxon>
        <taxon>Tenebrionidae</taxon>
        <taxon>Pimeliinae</taxon>
        <taxon>Asbolus</taxon>
    </lineage>
</organism>
<dbReference type="PROSITE" id="PS00916">
    <property type="entry name" value="PI3_4_KINASE_2"/>
    <property type="match status" value="1"/>
</dbReference>
<evidence type="ECO:0000313" key="8">
    <source>
        <dbReference type="Proteomes" id="UP000292052"/>
    </source>
</evidence>
<protein>
    <submittedName>
        <fullName evidence="7">Phosphatidylinositol 4,5-bisphosphate 3-kinase catalytic subunit delta isoform</fullName>
    </submittedName>
</protein>
<feature type="domain" description="PI3K-ABD" evidence="5">
    <location>
        <begin position="1"/>
        <end position="91"/>
    </location>
</feature>
<keyword evidence="8" id="KW-1185">Reference proteome</keyword>
<dbReference type="PROSITE" id="PS51546">
    <property type="entry name" value="PI3K_RBD"/>
    <property type="match status" value="1"/>
</dbReference>
<evidence type="ECO:0000259" key="6">
    <source>
        <dbReference type="PROSITE" id="PS51546"/>
    </source>
</evidence>
<evidence type="ECO:0000256" key="2">
    <source>
        <dbReference type="ARBA" id="ARBA00022777"/>
    </source>
</evidence>
<dbReference type="InterPro" id="IPR000403">
    <property type="entry name" value="PI3/4_kinase_cat_dom"/>
</dbReference>
<dbReference type="Gene3D" id="1.10.1070.11">
    <property type="entry name" value="Phosphatidylinositol 3-/4-kinase, catalytic domain"/>
    <property type="match status" value="1"/>
</dbReference>
<dbReference type="Gene3D" id="2.60.40.150">
    <property type="entry name" value="C2 domain"/>
    <property type="match status" value="1"/>
</dbReference>
<dbReference type="SUPFAM" id="SSF49562">
    <property type="entry name" value="C2 domain (Calcium/lipid-binding domain, CaLB)"/>
    <property type="match status" value="1"/>
</dbReference>
<dbReference type="SUPFAM" id="SSF56112">
    <property type="entry name" value="Protein kinase-like (PK-like)"/>
    <property type="match status" value="1"/>
</dbReference>
<dbReference type="SMART" id="SM00144">
    <property type="entry name" value="PI3K_rbd"/>
    <property type="match status" value="1"/>
</dbReference>
<dbReference type="Pfam" id="PF02192">
    <property type="entry name" value="PI3K_p85B"/>
    <property type="match status" value="1"/>
</dbReference>
<evidence type="ECO:0000313" key="7">
    <source>
        <dbReference type="EMBL" id="RZB77474.1"/>
    </source>
</evidence>
<dbReference type="GO" id="GO:0035005">
    <property type="term" value="F:1-phosphatidylinositol-4-phosphate 3-kinase activity"/>
    <property type="evidence" value="ECO:0007669"/>
    <property type="project" value="TreeGrafter"/>
</dbReference>
<keyword evidence="2 7" id="KW-0418">Kinase</keyword>
<dbReference type="InterPro" id="IPR036940">
    <property type="entry name" value="PI3/4_kinase_cat_sf"/>
</dbReference>
<dbReference type="InterPro" id="IPR000341">
    <property type="entry name" value="PI3K_Ras-bd_dom"/>
</dbReference>